<keyword evidence="2" id="KW-1185">Reference proteome</keyword>
<dbReference type="Proteomes" id="UP000751190">
    <property type="component" value="Unassembled WGS sequence"/>
</dbReference>
<name>A0A8J5XNI6_DIALT</name>
<reference evidence="1" key="1">
    <citation type="submission" date="2021-05" db="EMBL/GenBank/DDBJ databases">
        <title>The genome of the haptophyte Pavlova lutheri (Diacronema luteri, Pavlovales) - a model for lipid biosynthesis in eukaryotic algae.</title>
        <authorList>
            <person name="Hulatt C.J."/>
            <person name="Posewitz M.C."/>
        </authorList>
    </citation>
    <scope>NUCLEOTIDE SEQUENCE</scope>
    <source>
        <strain evidence="1">NIVA-4/92</strain>
    </source>
</reference>
<evidence type="ECO:0000313" key="1">
    <source>
        <dbReference type="EMBL" id="KAG8466782.1"/>
    </source>
</evidence>
<comment type="caution">
    <text evidence="1">The sequence shown here is derived from an EMBL/GenBank/DDBJ whole genome shotgun (WGS) entry which is preliminary data.</text>
</comment>
<organism evidence="1 2">
    <name type="scientific">Diacronema lutheri</name>
    <name type="common">Unicellular marine alga</name>
    <name type="synonym">Monochrysis lutheri</name>
    <dbReference type="NCBI Taxonomy" id="2081491"/>
    <lineage>
        <taxon>Eukaryota</taxon>
        <taxon>Haptista</taxon>
        <taxon>Haptophyta</taxon>
        <taxon>Pavlovophyceae</taxon>
        <taxon>Pavlovales</taxon>
        <taxon>Pavlovaceae</taxon>
        <taxon>Diacronema</taxon>
    </lineage>
</organism>
<evidence type="ECO:0000313" key="2">
    <source>
        <dbReference type="Proteomes" id="UP000751190"/>
    </source>
</evidence>
<accession>A0A8J5XNI6</accession>
<dbReference type="EMBL" id="JAGTXO010000007">
    <property type="protein sequence ID" value="KAG8466782.1"/>
    <property type="molecule type" value="Genomic_DNA"/>
</dbReference>
<proteinExistence type="predicted"/>
<gene>
    <name evidence="1" type="ORF">KFE25_008161</name>
</gene>
<sequence length="103" mass="11193">MLLYFDNRFSQTLPLVFTLADMRLRHAVNLTVSARVRTDPGAFDTFVALVNDQQFANNLKAARRKPDGPMRAQSHAPIAAVYAAVADESSSSAAAIALRRSSA</sequence>
<protein>
    <submittedName>
        <fullName evidence="1">Uncharacterized protein</fullName>
    </submittedName>
</protein>
<dbReference type="AlphaFoldDB" id="A0A8J5XNI6"/>